<name>A0A0P9EY68_9BACL</name>
<evidence type="ECO:0000313" key="1">
    <source>
        <dbReference type="EMBL" id="KPV44086.1"/>
    </source>
</evidence>
<dbReference type="Proteomes" id="UP000050482">
    <property type="component" value="Unassembled WGS sequence"/>
</dbReference>
<evidence type="ECO:0000313" key="2">
    <source>
        <dbReference type="Proteomes" id="UP000050482"/>
    </source>
</evidence>
<accession>A0A0P9EY68</accession>
<dbReference type="AlphaFoldDB" id="A0A0P9EY68"/>
<comment type="caution">
    <text evidence="1">The sequence shown here is derived from an EMBL/GenBank/DDBJ whole genome shotgun (WGS) entry which is preliminary data.</text>
</comment>
<reference evidence="1 2" key="1">
    <citation type="submission" date="2015-09" db="EMBL/GenBank/DDBJ databases">
        <title>Draft genome sequence of Alicyclobacillus ferrooxydans DSM 22381.</title>
        <authorList>
            <person name="Hemp J."/>
        </authorList>
    </citation>
    <scope>NUCLEOTIDE SEQUENCE [LARGE SCALE GENOMIC DNA]</scope>
    <source>
        <strain evidence="1 2">TC-34</strain>
    </source>
</reference>
<organism evidence="1 2">
    <name type="scientific">Alicyclobacillus ferrooxydans</name>
    <dbReference type="NCBI Taxonomy" id="471514"/>
    <lineage>
        <taxon>Bacteria</taxon>
        <taxon>Bacillati</taxon>
        <taxon>Bacillota</taxon>
        <taxon>Bacilli</taxon>
        <taxon>Bacillales</taxon>
        <taxon>Alicyclobacillaceae</taxon>
        <taxon>Alicyclobacillus</taxon>
    </lineage>
</organism>
<proteinExistence type="predicted"/>
<keyword evidence="2" id="KW-1185">Reference proteome</keyword>
<protein>
    <submittedName>
        <fullName evidence="1">Uncharacterized protein</fullName>
    </submittedName>
</protein>
<gene>
    <name evidence="1" type="ORF">AN477_08385</name>
</gene>
<sequence length="68" mass="8093">MQYPINLISSDHWFFVMHSNGIFHQYSKIVVLHMRLDGFGAYLIRVLNSHCHFANHPLIHNIQMAFFH</sequence>
<dbReference type="EMBL" id="LJCO01000040">
    <property type="protein sequence ID" value="KPV44086.1"/>
    <property type="molecule type" value="Genomic_DNA"/>
</dbReference>